<evidence type="ECO:0000259" key="3">
    <source>
        <dbReference type="PROSITE" id="PS50041"/>
    </source>
</evidence>
<keyword evidence="1" id="KW-1015">Disulfide bond</keyword>
<name>A0A423SM49_PENVA</name>
<comment type="caution">
    <text evidence="4">The sequence shown here is derived from an EMBL/GenBank/DDBJ whole genome shotgun (WGS) entry which is preliminary data.</text>
</comment>
<dbReference type="Gene3D" id="3.10.100.10">
    <property type="entry name" value="Mannose-Binding Protein A, subunit A"/>
    <property type="match status" value="1"/>
</dbReference>
<feature type="chain" id="PRO_5019494083" evidence="2">
    <location>
        <begin position="16"/>
        <end position="667"/>
    </location>
</feature>
<dbReference type="PANTHER" id="PTHR21407:SF1">
    <property type="entry name" value="RE43931P"/>
    <property type="match status" value="1"/>
</dbReference>
<dbReference type="AlphaFoldDB" id="A0A423SM49"/>
<evidence type="ECO:0000256" key="1">
    <source>
        <dbReference type="ARBA" id="ARBA00023157"/>
    </source>
</evidence>
<evidence type="ECO:0000313" key="4">
    <source>
        <dbReference type="EMBL" id="ROT65260.1"/>
    </source>
</evidence>
<protein>
    <submittedName>
        <fullName evidence="4">Mannose-binding protein</fullName>
    </submittedName>
</protein>
<evidence type="ECO:0000256" key="2">
    <source>
        <dbReference type="SAM" id="SignalP"/>
    </source>
</evidence>
<dbReference type="InterPro" id="IPR018378">
    <property type="entry name" value="C-type_lectin_CS"/>
</dbReference>
<dbReference type="PANTHER" id="PTHR21407">
    <property type="entry name" value="RE43931P-RELATED"/>
    <property type="match status" value="1"/>
</dbReference>
<sequence>MRVLLLLTVVAAAASQFYGSRGVGRVSFAPVVTRPVQLVVQQRPSVIIGNSVFIAPSLPQLRLFLLPFFPPLTSSVTGFPSLPTHFLRTVVRFPSSRSLTFLDRSLPSPPPTHFLRPFLPPLPFPPTVRFPPSPITSYSTVRFLPFPHSLPSTVSLPFPPPTHFLTVRFLLPHSFLRPVRSPPLTPSRSFSLPSLPRPFVPSSLPHSFLNRRFPSPLPPLTSSDLRFLPSPYFLRPFRSLFSPPPHSLPPTVHFPPLPPSLSSDRSLPSPSHFHSSTSLPLPPHSLLRPFASLPPTHFLRRRFLPPHSLLRCVRFPFPSHSSPTVRFPPLHSLPSTVSLLPSITSLAVRFPSPPTHFLSTVASLPPPTHSFRTRSLPSPPPTHFPPTVRFPPSPITSSTVRIPPLHSSFDFRFPPSTHSSDRFASLPFPHSFLSDRSFPPPPTHFFDVRFPPLPHSLSDPFAPLPHTSSTVRFPPLPHSLPLDRSLPFPSPSLIPRRSLPSPPPLTLDRSLPSPSPLTSFDRSLDYRQGGSEYHFSWRHDNGRKYPWEHAVRYCSSLGHGWSGISIETHEEDRSVSNIITGDGLEYIWTGGYRSGYDFAWPSRAPFVGLNWSHTGATGHPQPDNREQGGENCLAVLNNFYDDGVRWHDVGCHHEKPIICERQGRVYG</sequence>
<dbReference type="InterPro" id="IPR001304">
    <property type="entry name" value="C-type_lectin-like"/>
</dbReference>
<keyword evidence="2" id="KW-0732">Signal</keyword>
<dbReference type="EMBL" id="QCYY01003109">
    <property type="protein sequence ID" value="ROT65260.1"/>
    <property type="molecule type" value="Genomic_DNA"/>
</dbReference>
<dbReference type="SMART" id="SM00034">
    <property type="entry name" value="CLECT"/>
    <property type="match status" value="1"/>
</dbReference>
<feature type="signal peptide" evidence="2">
    <location>
        <begin position="1"/>
        <end position="15"/>
    </location>
</feature>
<dbReference type="Pfam" id="PF00059">
    <property type="entry name" value="Lectin_C"/>
    <property type="match status" value="1"/>
</dbReference>
<dbReference type="CDD" id="cd00037">
    <property type="entry name" value="CLECT"/>
    <property type="match status" value="1"/>
</dbReference>
<keyword evidence="5" id="KW-1185">Reference proteome</keyword>
<dbReference type="InterPro" id="IPR016186">
    <property type="entry name" value="C-type_lectin-like/link_sf"/>
</dbReference>
<organism evidence="4 5">
    <name type="scientific">Penaeus vannamei</name>
    <name type="common">Whiteleg shrimp</name>
    <name type="synonym">Litopenaeus vannamei</name>
    <dbReference type="NCBI Taxonomy" id="6689"/>
    <lineage>
        <taxon>Eukaryota</taxon>
        <taxon>Metazoa</taxon>
        <taxon>Ecdysozoa</taxon>
        <taxon>Arthropoda</taxon>
        <taxon>Crustacea</taxon>
        <taxon>Multicrustacea</taxon>
        <taxon>Malacostraca</taxon>
        <taxon>Eumalacostraca</taxon>
        <taxon>Eucarida</taxon>
        <taxon>Decapoda</taxon>
        <taxon>Dendrobranchiata</taxon>
        <taxon>Penaeoidea</taxon>
        <taxon>Penaeidae</taxon>
        <taxon>Penaeus</taxon>
    </lineage>
</organism>
<dbReference type="OrthoDB" id="6375279at2759"/>
<dbReference type="PROSITE" id="PS00615">
    <property type="entry name" value="C_TYPE_LECTIN_1"/>
    <property type="match status" value="1"/>
</dbReference>
<evidence type="ECO:0000313" key="5">
    <source>
        <dbReference type="Proteomes" id="UP000283509"/>
    </source>
</evidence>
<dbReference type="Proteomes" id="UP000283509">
    <property type="component" value="Unassembled WGS sequence"/>
</dbReference>
<accession>A0A423SM49</accession>
<proteinExistence type="predicted"/>
<reference evidence="4 5" key="2">
    <citation type="submission" date="2019-01" db="EMBL/GenBank/DDBJ databases">
        <title>The decoding of complex shrimp genome reveals the adaptation for benthos swimmer, frequently molting mechanism and breeding impact on genome.</title>
        <authorList>
            <person name="Sun Y."/>
            <person name="Gao Y."/>
            <person name="Yu Y."/>
        </authorList>
    </citation>
    <scope>NUCLEOTIDE SEQUENCE [LARGE SCALE GENOMIC DNA]</scope>
    <source>
        <tissue evidence="4">Muscle</tissue>
    </source>
</reference>
<dbReference type="SUPFAM" id="SSF56436">
    <property type="entry name" value="C-type lectin-like"/>
    <property type="match status" value="1"/>
</dbReference>
<reference evidence="4 5" key="1">
    <citation type="submission" date="2018-04" db="EMBL/GenBank/DDBJ databases">
        <authorList>
            <person name="Zhang X."/>
            <person name="Yuan J."/>
            <person name="Li F."/>
            <person name="Xiang J."/>
        </authorList>
    </citation>
    <scope>NUCLEOTIDE SEQUENCE [LARGE SCALE GENOMIC DNA]</scope>
    <source>
        <tissue evidence="4">Muscle</tissue>
    </source>
</reference>
<dbReference type="InterPro" id="IPR016187">
    <property type="entry name" value="CTDL_fold"/>
</dbReference>
<dbReference type="PROSITE" id="PS50041">
    <property type="entry name" value="C_TYPE_LECTIN_2"/>
    <property type="match status" value="1"/>
</dbReference>
<gene>
    <name evidence="4" type="ORF">C7M84_016776</name>
</gene>
<feature type="domain" description="C-type lectin" evidence="3">
    <location>
        <begin position="528"/>
        <end position="660"/>
    </location>
</feature>